<feature type="transmembrane region" description="Helical" evidence="1">
    <location>
        <begin position="213"/>
        <end position="233"/>
    </location>
</feature>
<dbReference type="AlphaFoldDB" id="A0AAD7FVC1"/>
<keyword evidence="1" id="KW-0812">Transmembrane</keyword>
<dbReference type="Proteomes" id="UP001221142">
    <property type="component" value="Unassembled WGS sequence"/>
</dbReference>
<dbReference type="PANTHER" id="PTHR35043:SF7">
    <property type="entry name" value="TRANSCRIPTION FACTOR DOMAIN-CONTAINING PROTEIN"/>
    <property type="match status" value="1"/>
</dbReference>
<accession>A0AAD7FVC1</accession>
<gene>
    <name evidence="2" type="ORF">FB45DRAFT_1135220</name>
</gene>
<evidence type="ECO:0000313" key="3">
    <source>
        <dbReference type="Proteomes" id="UP001221142"/>
    </source>
</evidence>
<reference evidence="2" key="1">
    <citation type="submission" date="2023-03" db="EMBL/GenBank/DDBJ databases">
        <title>Massive genome expansion in bonnet fungi (Mycena s.s.) driven by repeated elements and novel gene families across ecological guilds.</title>
        <authorList>
            <consortium name="Lawrence Berkeley National Laboratory"/>
            <person name="Harder C.B."/>
            <person name="Miyauchi S."/>
            <person name="Viragh M."/>
            <person name="Kuo A."/>
            <person name="Thoen E."/>
            <person name="Andreopoulos B."/>
            <person name="Lu D."/>
            <person name="Skrede I."/>
            <person name="Drula E."/>
            <person name="Henrissat B."/>
            <person name="Morin E."/>
            <person name="Kohler A."/>
            <person name="Barry K."/>
            <person name="LaButti K."/>
            <person name="Morin E."/>
            <person name="Salamov A."/>
            <person name="Lipzen A."/>
            <person name="Mereny Z."/>
            <person name="Hegedus B."/>
            <person name="Baldrian P."/>
            <person name="Stursova M."/>
            <person name="Weitz H."/>
            <person name="Taylor A."/>
            <person name="Grigoriev I.V."/>
            <person name="Nagy L.G."/>
            <person name="Martin F."/>
            <person name="Kauserud H."/>
        </authorList>
    </citation>
    <scope>NUCLEOTIDE SEQUENCE</scope>
    <source>
        <strain evidence="2">9284</strain>
    </source>
</reference>
<proteinExistence type="predicted"/>
<name>A0AAD7FVC1_9AGAR</name>
<sequence>MISTPEPCTESCGAAWPMVGFAARQFFAARELSEQYNFSKTHGFLFAMGGFVDPSGCVVVTKERLEDKEMLKAIQSIDAEDIMDKSKGDAFSKGVALTQGLWFTTQCLARVHQHLVVTQLEFATMAFAVMNVFTWILWWNKPLGVEQQIVVGAPRPPTELPPRTELPLFDRLLSVILGTRQDEEHIVPGLTSVPDFWSLAVADGEGVSLLGHLVIWVIPSLSALIFGAIHCAAWQDEFPTTAERWLWRVSSVVVTFIPLMMISVFVVLARLSEKLEALLAPLFLIFIFTYVSARLLLIALPFAALRSLPASAFVDVNWNIYIPHL</sequence>
<feature type="transmembrane region" description="Helical" evidence="1">
    <location>
        <begin position="120"/>
        <end position="138"/>
    </location>
</feature>
<evidence type="ECO:0000313" key="2">
    <source>
        <dbReference type="EMBL" id="KAJ7639555.1"/>
    </source>
</evidence>
<keyword evidence="3" id="KW-1185">Reference proteome</keyword>
<feature type="transmembrane region" description="Helical" evidence="1">
    <location>
        <begin position="245"/>
        <end position="271"/>
    </location>
</feature>
<comment type="caution">
    <text evidence="2">The sequence shown here is derived from an EMBL/GenBank/DDBJ whole genome shotgun (WGS) entry which is preliminary data.</text>
</comment>
<dbReference type="EMBL" id="JARKIF010000005">
    <property type="protein sequence ID" value="KAJ7639555.1"/>
    <property type="molecule type" value="Genomic_DNA"/>
</dbReference>
<feature type="transmembrane region" description="Helical" evidence="1">
    <location>
        <begin position="277"/>
        <end position="297"/>
    </location>
</feature>
<evidence type="ECO:0000256" key="1">
    <source>
        <dbReference type="SAM" id="Phobius"/>
    </source>
</evidence>
<protein>
    <submittedName>
        <fullName evidence="2">Uncharacterized protein</fullName>
    </submittedName>
</protein>
<dbReference type="PANTHER" id="PTHR35043">
    <property type="entry name" value="TRANSCRIPTION FACTOR DOMAIN-CONTAINING PROTEIN"/>
    <property type="match status" value="1"/>
</dbReference>
<organism evidence="2 3">
    <name type="scientific">Roridomyces roridus</name>
    <dbReference type="NCBI Taxonomy" id="1738132"/>
    <lineage>
        <taxon>Eukaryota</taxon>
        <taxon>Fungi</taxon>
        <taxon>Dikarya</taxon>
        <taxon>Basidiomycota</taxon>
        <taxon>Agaricomycotina</taxon>
        <taxon>Agaricomycetes</taxon>
        <taxon>Agaricomycetidae</taxon>
        <taxon>Agaricales</taxon>
        <taxon>Marasmiineae</taxon>
        <taxon>Mycenaceae</taxon>
        <taxon>Roridomyces</taxon>
    </lineage>
</organism>
<keyword evidence="1" id="KW-0472">Membrane</keyword>
<keyword evidence="1" id="KW-1133">Transmembrane helix</keyword>